<dbReference type="Proteomes" id="UP000015464">
    <property type="component" value="Unassembled WGS sequence"/>
</dbReference>
<accession>S9X712</accession>
<dbReference type="GeneID" id="25035780"/>
<evidence type="ECO:0000256" key="1">
    <source>
        <dbReference type="SAM" id="MobiDB-lite"/>
    </source>
</evidence>
<organism evidence="2 3">
    <name type="scientific">Schizosaccharomyces cryophilus (strain OY26 / ATCC MYA-4695 / CBS 11777 / NBRC 106824 / NRRL Y48691)</name>
    <name type="common">Fission yeast</name>
    <dbReference type="NCBI Taxonomy" id="653667"/>
    <lineage>
        <taxon>Eukaryota</taxon>
        <taxon>Fungi</taxon>
        <taxon>Dikarya</taxon>
        <taxon>Ascomycota</taxon>
        <taxon>Taphrinomycotina</taxon>
        <taxon>Schizosaccharomycetes</taxon>
        <taxon>Schizosaccharomycetales</taxon>
        <taxon>Schizosaccharomycetaceae</taxon>
        <taxon>Schizosaccharomyces</taxon>
    </lineage>
</organism>
<dbReference type="AlphaFoldDB" id="S9X712"/>
<name>S9X712_SCHCR</name>
<feature type="compositionally biased region" description="Polar residues" evidence="1">
    <location>
        <begin position="79"/>
        <end position="92"/>
    </location>
</feature>
<evidence type="ECO:0000313" key="2">
    <source>
        <dbReference type="EMBL" id="EPY49566.1"/>
    </source>
</evidence>
<dbReference type="RefSeq" id="XP_013025593.1">
    <property type="nucleotide sequence ID" value="XM_013170139.1"/>
</dbReference>
<keyword evidence="3" id="KW-1185">Reference proteome</keyword>
<proteinExistence type="predicted"/>
<protein>
    <submittedName>
        <fullName evidence="2">Uncharacterized protein</fullName>
    </submittedName>
</protein>
<dbReference type="HOGENOM" id="CLU_2134995_0_0_1"/>
<sequence length="121" mass="13398">MEDRIVDKLDEKMDASDLSNVMENEDVNPEVIKTGETKVARGTETLNYDMKNSSFSPSMTRTTSDGTVTLKQIRAFQSNNPGFSSANCSSPVHTKAEEPGLGLTPMNSRDYSNKIANRYKL</sequence>
<reference evidence="2 3" key="1">
    <citation type="journal article" date="2011" name="Science">
        <title>Comparative functional genomics of the fission yeasts.</title>
        <authorList>
            <person name="Rhind N."/>
            <person name="Chen Z."/>
            <person name="Yassour M."/>
            <person name="Thompson D.A."/>
            <person name="Haas B.J."/>
            <person name="Habib N."/>
            <person name="Wapinski I."/>
            <person name="Roy S."/>
            <person name="Lin M.F."/>
            <person name="Heiman D.I."/>
            <person name="Young S.K."/>
            <person name="Furuya K."/>
            <person name="Guo Y."/>
            <person name="Pidoux A."/>
            <person name="Chen H.M."/>
            <person name="Robbertse B."/>
            <person name="Goldberg J.M."/>
            <person name="Aoki K."/>
            <person name="Bayne E.H."/>
            <person name="Berlin A.M."/>
            <person name="Desjardins C.A."/>
            <person name="Dobbs E."/>
            <person name="Dukaj L."/>
            <person name="Fan L."/>
            <person name="FitzGerald M.G."/>
            <person name="French C."/>
            <person name="Gujja S."/>
            <person name="Hansen K."/>
            <person name="Keifenheim D."/>
            <person name="Levin J.Z."/>
            <person name="Mosher R.A."/>
            <person name="Mueller C.A."/>
            <person name="Pfiffner J."/>
            <person name="Priest M."/>
            <person name="Russ C."/>
            <person name="Smialowska A."/>
            <person name="Swoboda P."/>
            <person name="Sykes S.M."/>
            <person name="Vaughn M."/>
            <person name="Vengrova S."/>
            <person name="Yoder R."/>
            <person name="Zeng Q."/>
            <person name="Allshire R."/>
            <person name="Baulcombe D."/>
            <person name="Birren B.W."/>
            <person name="Brown W."/>
            <person name="Ekwall K."/>
            <person name="Kellis M."/>
            <person name="Leatherwood J."/>
            <person name="Levin H."/>
            <person name="Margalit H."/>
            <person name="Martienssen R."/>
            <person name="Nieduszynski C.A."/>
            <person name="Spatafora J.W."/>
            <person name="Friedman N."/>
            <person name="Dalgaard J.Z."/>
            <person name="Baumann P."/>
            <person name="Niki H."/>
            <person name="Regev A."/>
            <person name="Nusbaum C."/>
        </authorList>
    </citation>
    <scope>NUCLEOTIDE SEQUENCE [LARGE SCALE GENOMIC DNA]</scope>
    <source>
        <strain evidence="3">OY26 / ATCC MYA-4695 / CBS 11777 / NBRC 106824 / NRRL Y48691</strain>
    </source>
</reference>
<dbReference type="EMBL" id="KE546995">
    <property type="protein sequence ID" value="EPY49566.1"/>
    <property type="molecule type" value="Genomic_DNA"/>
</dbReference>
<feature type="region of interest" description="Disordered" evidence="1">
    <location>
        <begin position="79"/>
        <end position="121"/>
    </location>
</feature>
<dbReference type="OMA" id="TPMNSRD"/>
<dbReference type="STRING" id="653667.S9X712"/>
<dbReference type="OrthoDB" id="5374816at2759"/>
<gene>
    <name evidence="2" type="ORF">SPOG_01451</name>
</gene>
<evidence type="ECO:0000313" key="3">
    <source>
        <dbReference type="Proteomes" id="UP000015464"/>
    </source>
</evidence>